<dbReference type="Pfam" id="PF00497">
    <property type="entry name" value="SBP_bac_3"/>
    <property type="match status" value="1"/>
</dbReference>
<reference evidence="7" key="1">
    <citation type="submission" date="2016-11" db="EMBL/GenBank/DDBJ databases">
        <authorList>
            <person name="Varghese N."/>
            <person name="Submissions S."/>
        </authorList>
    </citation>
    <scope>NUCLEOTIDE SEQUENCE [LARGE SCALE GENOMIC DNA]</scope>
    <source>
        <strain evidence="7">DSM 100564</strain>
    </source>
</reference>
<keyword evidence="2" id="KW-0813">Transport</keyword>
<evidence type="ECO:0000256" key="1">
    <source>
        <dbReference type="ARBA" id="ARBA00010333"/>
    </source>
</evidence>
<dbReference type="Proteomes" id="UP000183982">
    <property type="component" value="Unassembled WGS sequence"/>
</dbReference>
<evidence type="ECO:0000259" key="5">
    <source>
        <dbReference type="SMART" id="SM00062"/>
    </source>
</evidence>
<dbReference type="PANTHER" id="PTHR30085:SF7">
    <property type="entry name" value="AMINO-ACID ABC TRANSPORTER-BINDING PROTEIN YHDW-RELATED"/>
    <property type="match status" value="1"/>
</dbReference>
<dbReference type="STRING" id="1470563.SAMN05444000_1495"/>
<dbReference type="OrthoDB" id="9777941at2"/>
<dbReference type="SUPFAM" id="SSF53850">
    <property type="entry name" value="Periplasmic binding protein-like II"/>
    <property type="match status" value="1"/>
</dbReference>
<comment type="similarity">
    <text evidence="1">Belongs to the bacterial solute-binding protein 3 family.</text>
</comment>
<dbReference type="GO" id="GO:0006865">
    <property type="term" value="P:amino acid transport"/>
    <property type="evidence" value="ECO:0007669"/>
    <property type="project" value="TreeGrafter"/>
</dbReference>
<evidence type="ECO:0000313" key="7">
    <source>
        <dbReference type="Proteomes" id="UP000183982"/>
    </source>
</evidence>
<dbReference type="InterPro" id="IPR051455">
    <property type="entry name" value="Bact_solute-bind_prot3"/>
</dbReference>
<name>A0A1M6U192_9RHOB</name>
<dbReference type="RefSeq" id="WP_073257283.1">
    <property type="nucleotide sequence ID" value="NZ_FQZQ01000049.1"/>
</dbReference>
<dbReference type="PANTHER" id="PTHR30085">
    <property type="entry name" value="AMINO ACID ABC TRANSPORTER PERMEASE"/>
    <property type="match status" value="1"/>
</dbReference>
<dbReference type="Gene3D" id="3.40.190.10">
    <property type="entry name" value="Periplasmic binding protein-like II"/>
    <property type="match status" value="2"/>
</dbReference>
<dbReference type="SMART" id="SM00062">
    <property type="entry name" value="PBPb"/>
    <property type="match status" value="1"/>
</dbReference>
<evidence type="ECO:0000256" key="3">
    <source>
        <dbReference type="ARBA" id="ARBA00022729"/>
    </source>
</evidence>
<dbReference type="AlphaFoldDB" id="A0A1M6U192"/>
<organism evidence="6 7">
    <name type="scientific">Shimia gijangensis</name>
    <dbReference type="NCBI Taxonomy" id="1470563"/>
    <lineage>
        <taxon>Bacteria</taxon>
        <taxon>Pseudomonadati</taxon>
        <taxon>Pseudomonadota</taxon>
        <taxon>Alphaproteobacteria</taxon>
        <taxon>Rhodobacterales</taxon>
        <taxon>Roseobacteraceae</taxon>
    </lineage>
</organism>
<protein>
    <submittedName>
        <fullName evidence="6">Amino acid ABC transporter substrate-binding protein, PAAT family</fullName>
    </submittedName>
</protein>
<evidence type="ECO:0000256" key="2">
    <source>
        <dbReference type="ARBA" id="ARBA00022448"/>
    </source>
</evidence>
<accession>A0A1M6U192</accession>
<proteinExistence type="inferred from homology"/>
<feature type="domain" description="Solute-binding protein family 3/N-terminal" evidence="5">
    <location>
        <begin position="38"/>
        <end position="267"/>
    </location>
</feature>
<dbReference type="InterPro" id="IPR001638">
    <property type="entry name" value="Solute-binding_3/MltF_N"/>
</dbReference>
<keyword evidence="3 4" id="KW-0732">Signal</keyword>
<evidence type="ECO:0000313" key="6">
    <source>
        <dbReference type="EMBL" id="SHK62931.1"/>
    </source>
</evidence>
<dbReference type="CDD" id="cd13692">
    <property type="entry name" value="PBP2_BztA"/>
    <property type="match status" value="1"/>
</dbReference>
<gene>
    <name evidence="6" type="ORF">SAMN05444000_1495</name>
</gene>
<evidence type="ECO:0000256" key="4">
    <source>
        <dbReference type="SAM" id="SignalP"/>
    </source>
</evidence>
<feature type="chain" id="PRO_5012048217" evidence="4">
    <location>
        <begin position="27"/>
        <end position="346"/>
    </location>
</feature>
<keyword evidence="7" id="KW-1185">Reference proteome</keyword>
<sequence>MQRRTRIVTFAAMGAVAIMGATVASAQSTLDIVKERGHLRCQVGPPSAGYYNLDSDGNWYGLDVSVCQAVAAAIFGDITKMEIQSVSSQARFTALANGESDMLSRTATHTLTRDTQLGIDFLSPNFYDGQGFTVRRDSGITSALELKGAKVCVTTGTTTELNLTDFSRTNELGISNVTFEDYNVRDDTYLNGGCDAVTGDKSSMAGNIASFPVPAEHMILPETLSKEPLASAVRHGDNQWADIVRWSIFALINAEELGITQANVEEMRGSSKDPNVLRMLGAEGNLNEGLGLKKDWAYNIIKSVGNYGEIYEAYMGHGELGIGIDRAGSLNALWTNGGLMYSPPMR</sequence>
<dbReference type="EMBL" id="FQZQ01000049">
    <property type="protein sequence ID" value="SHK62931.1"/>
    <property type="molecule type" value="Genomic_DNA"/>
</dbReference>
<feature type="signal peptide" evidence="4">
    <location>
        <begin position="1"/>
        <end position="26"/>
    </location>
</feature>